<dbReference type="EMBL" id="QKZT01000007">
    <property type="protein sequence ID" value="PZX52687.1"/>
    <property type="molecule type" value="Genomic_DNA"/>
</dbReference>
<feature type="transmembrane region" description="Helical" evidence="1">
    <location>
        <begin position="94"/>
        <end position="113"/>
    </location>
</feature>
<evidence type="ECO:0000256" key="1">
    <source>
        <dbReference type="SAM" id="Phobius"/>
    </source>
</evidence>
<dbReference type="InterPro" id="IPR006860">
    <property type="entry name" value="FecR"/>
</dbReference>
<dbReference type="GO" id="GO:0016989">
    <property type="term" value="F:sigma factor antagonist activity"/>
    <property type="evidence" value="ECO:0007669"/>
    <property type="project" value="TreeGrafter"/>
</dbReference>
<feature type="domain" description="FecR protein" evidence="2">
    <location>
        <begin position="124"/>
        <end position="219"/>
    </location>
</feature>
<comment type="caution">
    <text evidence="4">The sequence shown here is derived from an EMBL/GenBank/DDBJ whole genome shotgun (WGS) entry which is preliminary data.</text>
</comment>
<dbReference type="InterPro" id="IPR032508">
    <property type="entry name" value="FecR_C"/>
</dbReference>
<keyword evidence="1" id="KW-0472">Membrane</keyword>
<dbReference type="RefSeq" id="WP_111318831.1">
    <property type="nucleotide sequence ID" value="NZ_QKZT01000007.1"/>
</dbReference>
<sequence>MAKNQYNSHVYELLTNELFVQHVFDPNENTDAYFQNEISKGRINEEVFKSALSIAKSWNKNNEVPLKIPAEEGYLDLETRLQKEKKSFTSWKPLIGLAASISIIILIVIGTLYNDPVQEATFITLETGFGETKDYHLKDNSEIKLFPNSRVRIDTSDMNSSRKVYLEMGKAYFNVEKMADASDFQVSLDDMNVKVLGTQFLVESLEESDKVVLREGSVEVSTVVGGEKLLLTPGQSAELLPGAKKLIVDDVNLLREFAWLNGKIYLKDDSLNKVADLISRYYNIEVKFESEDLRNKTLTGDFPIDDIQLLINILETTLNLSIEYEQNLITINHQ</sequence>
<proteinExistence type="predicted"/>
<evidence type="ECO:0000259" key="2">
    <source>
        <dbReference type="Pfam" id="PF04773"/>
    </source>
</evidence>
<dbReference type="Proteomes" id="UP000248882">
    <property type="component" value="Unassembled WGS sequence"/>
</dbReference>
<dbReference type="Pfam" id="PF16344">
    <property type="entry name" value="FecR_C"/>
    <property type="match status" value="1"/>
</dbReference>
<protein>
    <submittedName>
        <fullName evidence="4">FecR family protein</fullName>
    </submittedName>
</protein>
<accession>A0A2W7RAJ5</accession>
<keyword evidence="1" id="KW-1133">Transmembrane helix</keyword>
<keyword evidence="5" id="KW-1185">Reference proteome</keyword>
<dbReference type="PANTHER" id="PTHR30273:SF2">
    <property type="entry name" value="PROTEIN FECR"/>
    <property type="match status" value="1"/>
</dbReference>
<dbReference type="OrthoDB" id="1523489at2"/>
<dbReference type="Gene3D" id="2.60.120.1440">
    <property type="match status" value="1"/>
</dbReference>
<dbReference type="AlphaFoldDB" id="A0A2W7RAJ5"/>
<dbReference type="PANTHER" id="PTHR30273">
    <property type="entry name" value="PERIPLASMIC SIGNAL SENSOR AND SIGMA FACTOR ACTIVATOR FECR-RELATED"/>
    <property type="match status" value="1"/>
</dbReference>
<evidence type="ECO:0000313" key="4">
    <source>
        <dbReference type="EMBL" id="PZX52687.1"/>
    </source>
</evidence>
<keyword evidence="1" id="KW-0812">Transmembrane</keyword>
<dbReference type="Gene3D" id="3.55.50.30">
    <property type="match status" value="1"/>
</dbReference>
<feature type="domain" description="Protein FecR C-terminal" evidence="3">
    <location>
        <begin position="264"/>
        <end position="331"/>
    </location>
</feature>
<dbReference type="InterPro" id="IPR012373">
    <property type="entry name" value="Ferrdict_sens_TM"/>
</dbReference>
<name>A0A2W7RAJ5_9BACT</name>
<evidence type="ECO:0000313" key="5">
    <source>
        <dbReference type="Proteomes" id="UP000248882"/>
    </source>
</evidence>
<reference evidence="4 5" key="1">
    <citation type="submission" date="2018-06" db="EMBL/GenBank/DDBJ databases">
        <title>Genomic Encyclopedia of Archaeal and Bacterial Type Strains, Phase II (KMG-II): from individual species to whole genera.</title>
        <authorList>
            <person name="Goeker M."/>
        </authorList>
    </citation>
    <scope>NUCLEOTIDE SEQUENCE [LARGE SCALE GENOMIC DNA]</scope>
    <source>
        <strain evidence="4 5">DSM 19830</strain>
    </source>
</reference>
<dbReference type="Pfam" id="PF04773">
    <property type="entry name" value="FecR"/>
    <property type="match status" value="1"/>
</dbReference>
<evidence type="ECO:0000259" key="3">
    <source>
        <dbReference type="Pfam" id="PF16344"/>
    </source>
</evidence>
<gene>
    <name evidence="4" type="ORF">LV85_01989</name>
</gene>
<organism evidence="4 5">
    <name type="scientific">Algoriphagus chordae</name>
    <dbReference type="NCBI Taxonomy" id="237019"/>
    <lineage>
        <taxon>Bacteria</taxon>
        <taxon>Pseudomonadati</taxon>
        <taxon>Bacteroidota</taxon>
        <taxon>Cytophagia</taxon>
        <taxon>Cytophagales</taxon>
        <taxon>Cyclobacteriaceae</taxon>
        <taxon>Algoriphagus</taxon>
    </lineage>
</organism>